<dbReference type="Proteomes" id="UP001054945">
    <property type="component" value="Unassembled WGS sequence"/>
</dbReference>
<proteinExistence type="predicted"/>
<dbReference type="InterPro" id="IPR051284">
    <property type="entry name" value="ZnF_MYMT-QRICH1"/>
</dbReference>
<feature type="domain" description="ZMYM2-like/QRICH1 C-terminal" evidence="4">
    <location>
        <begin position="25"/>
        <end position="90"/>
    </location>
</feature>
<sequence length="99" mass="11714">DNDYDSDSDSESDEDIGVPYYRIMRENNEDNHTKCPVRLYEFFISKCPAIAVKNNYRLYLQPEKDYDPDGDVWFTPAPLPRENIARTVLKFKMIDELKD</sequence>
<evidence type="ECO:0000259" key="4">
    <source>
        <dbReference type="Pfam" id="PF12012"/>
    </source>
</evidence>
<keyword evidence="6" id="KW-1185">Reference proteome</keyword>
<keyword evidence="3" id="KW-0832">Ubl conjugation</keyword>
<keyword evidence="1" id="KW-1017">Isopeptide bond</keyword>
<keyword evidence="2" id="KW-0597">Phosphoprotein</keyword>
<evidence type="ECO:0000256" key="1">
    <source>
        <dbReference type="ARBA" id="ARBA00022499"/>
    </source>
</evidence>
<dbReference type="PANTHER" id="PTHR45736:SF1">
    <property type="entry name" value="WITHOUT CHILDREN, ISOFORM B"/>
    <property type="match status" value="1"/>
</dbReference>
<dbReference type="AlphaFoldDB" id="A0AAV4S3F8"/>
<dbReference type="Pfam" id="PF12012">
    <property type="entry name" value="DUF3504"/>
    <property type="match status" value="1"/>
</dbReference>
<evidence type="ECO:0000256" key="2">
    <source>
        <dbReference type="ARBA" id="ARBA00022553"/>
    </source>
</evidence>
<dbReference type="InterPro" id="IPR021893">
    <property type="entry name" value="ZMYM2-like_C"/>
</dbReference>
<evidence type="ECO:0000313" key="5">
    <source>
        <dbReference type="EMBL" id="GIY27272.1"/>
    </source>
</evidence>
<name>A0AAV4S3F8_CAEEX</name>
<dbReference type="PANTHER" id="PTHR45736">
    <property type="entry name" value="ZINC FINGER MYM-TYPE PROTEIN"/>
    <property type="match status" value="1"/>
</dbReference>
<feature type="non-terminal residue" evidence="5">
    <location>
        <position position="1"/>
    </location>
</feature>
<gene>
    <name evidence="5" type="ORF">CEXT_666511</name>
</gene>
<accession>A0AAV4S3F8</accession>
<organism evidence="5 6">
    <name type="scientific">Caerostris extrusa</name>
    <name type="common">Bark spider</name>
    <name type="synonym">Caerostris bankana</name>
    <dbReference type="NCBI Taxonomy" id="172846"/>
    <lineage>
        <taxon>Eukaryota</taxon>
        <taxon>Metazoa</taxon>
        <taxon>Ecdysozoa</taxon>
        <taxon>Arthropoda</taxon>
        <taxon>Chelicerata</taxon>
        <taxon>Arachnida</taxon>
        <taxon>Araneae</taxon>
        <taxon>Araneomorphae</taxon>
        <taxon>Entelegynae</taxon>
        <taxon>Araneoidea</taxon>
        <taxon>Araneidae</taxon>
        <taxon>Caerostris</taxon>
    </lineage>
</organism>
<comment type="caution">
    <text evidence="5">The sequence shown here is derived from an EMBL/GenBank/DDBJ whole genome shotgun (WGS) entry which is preliminary data.</text>
</comment>
<reference evidence="5 6" key="1">
    <citation type="submission" date="2021-06" db="EMBL/GenBank/DDBJ databases">
        <title>Caerostris extrusa draft genome.</title>
        <authorList>
            <person name="Kono N."/>
            <person name="Arakawa K."/>
        </authorList>
    </citation>
    <scope>NUCLEOTIDE SEQUENCE [LARGE SCALE GENOMIC DNA]</scope>
</reference>
<evidence type="ECO:0000313" key="6">
    <source>
        <dbReference type="Proteomes" id="UP001054945"/>
    </source>
</evidence>
<dbReference type="EMBL" id="BPLR01008796">
    <property type="protein sequence ID" value="GIY27272.1"/>
    <property type="molecule type" value="Genomic_DNA"/>
</dbReference>
<protein>
    <recommendedName>
        <fullName evidence="4">ZMYM2-like/QRICH1 C-terminal domain-containing protein</fullName>
    </recommendedName>
</protein>
<evidence type="ECO:0000256" key="3">
    <source>
        <dbReference type="ARBA" id="ARBA00022843"/>
    </source>
</evidence>